<name>A0AA48H3J7_9BACT</name>
<dbReference type="PANTHER" id="PTHR44591">
    <property type="entry name" value="STRESS RESPONSE REGULATOR PROTEIN 1"/>
    <property type="match status" value="1"/>
</dbReference>
<dbReference type="PANTHER" id="PTHR44591:SF14">
    <property type="entry name" value="PROTEIN PILG"/>
    <property type="match status" value="1"/>
</dbReference>
<evidence type="ECO:0000313" key="6">
    <source>
        <dbReference type="Proteomes" id="UP001228113"/>
    </source>
</evidence>
<dbReference type="AlphaFoldDB" id="A0AA48H3J7"/>
<evidence type="ECO:0000313" key="5">
    <source>
        <dbReference type="EMBL" id="BDU76816.1"/>
    </source>
</evidence>
<dbReference type="SMART" id="SM00448">
    <property type="entry name" value="REC"/>
    <property type="match status" value="1"/>
</dbReference>
<sequence>MNEKKNILVVDDDIDLLEQVALVMEAEGHRVVRAQGQKEGEEALLTTIPDLAILDLMMENMDSGFVLCHHVKRLYPGTPVILLTAVKAATGLDFQPQSDEAASWVKADVVMDKPVRPEQLRNESRRLLGIAPAVARH</sequence>
<dbReference type="Pfam" id="PF00072">
    <property type="entry name" value="Response_reg"/>
    <property type="match status" value="1"/>
</dbReference>
<dbReference type="Proteomes" id="UP001228113">
    <property type="component" value="Chromosome"/>
</dbReference>
<dbReference type="InterPro" id="IPR011006">
    <property type="entry name" value="CheY-like_superfamily"/>
</dbReference>
<feature type="modified residue" description="4-aspartylphosphate" evidence="3">
    <location>
        <position position="55"/>
    </location>
</feature>
<dbReference type="RefSeq" id="WP_243332395.1">
    <property type="nucleotide sequence ID" value="NZ_AP027081.1"/>
</dbReference>
<reference evidence="5" key="1">
    <citation type="journal article" date="2023" name="Int. J. Syst. Evol. Microbiol.">
        <title>Mesoterricola silvestris gen. nov., sp. nov., Mesoterricola sediminis sp. nov., Geothrix oryzae sp. nov., Geothrix edaphica sp. nov., Geothrix rubra sp. nov., and Geothrix limicola sp. nov., six novel members of Acidobacteriota isolated from soils.</title>
        <authorList>
            <person name="Itoh H."/>
            <person name="Sugisawa Y."/>
            <person name="Mise K."/>
            <person name="Xu Z."/>
            <person name="Kuniyasu M."/>
            <person name="Ushijima N."/>
            <person name="Kawano K."/>
            <person name="Kobayashi E."/>
            <person name="Shiratori Y."/>
            <person name="Masuda Y."/>
            <person name="Senoo K."/>
        </authorList>
    </citation>
    <scope>NUCLEOTIDE SEQUENCE</scope>
    <source>
        <strain evidence="5">W786</strain>
    </source>
</reference>
<keyword evidence="1 3" id="KW-0597">Phosphoprotein</keyword>
<keyword evidence="2" id="KW-0902">Two-component regulatory system</keyword>
<evidence type="ECO:0000259" key="4">
    <source>
        <dbReference type="PROSITE" id="PS50110"/>
    </source>
</evidence>
<dbReference type="EMBL" id="AP027081">
    <property type="protein sequence ID" value="BDU76816.1"/>
    <property type="molecule type" value="Genomic_DNA"/>
</dbReference>
<gene>
    <name evidence="5" type="ORF">METESE_17740</name>
</gene>
<evidence type="ECO:0000256" key="2">
    <source>
        <dbReference type="ARBA" id="ARBA00023012"/>
    </source>
</evidence>
<accession>A0AA48H3J7</accession>
<dbReference type="KEGG" id="msea:METESE_17740"/>
<dbReference type="GO" id="GO:0000160">
    <property type="term" value="P:phosphorelay signal transduction system"/>
    <property type="evidence" value="ECO:0007669"/>
    <property type="project" value="UniProtKB-KW"/>
</dbReference>
<dbReference type="InterPro" id="IPR001789">
    <property type="entry name" value="Sig_transdc_resp-reg_receiver"/>
</dbReference>
<protein>
    <recommendedName>
        <fullName evidence="4">Response regulatory domain-containing protein</fullName>
    </recommendedName>
</protein>
<organism evidence="5 6">
    <name type="scientific">Mesoterricola sediminis</name>
    <dbReference type="NCBI Taxonomy" id="2927980"/>
    <lineage>
        <taxon>Bacteria</taxon>
        <taxon>Pseudomonadati</taxon>
        <taxon>Acidobacteriota</taxon>
        <taxon>Holophagae</taxon>
        <taxon>Holophagales</taxon>
        <taxon>Holophagaceae</taxon>
        <taxon>Mesoterricola</taxon>
    </lineage>
</organism>
<dbReference type="PROSITE" id="PS50110">
    <property type="entry name" value="RESPONSE_REGULATORY"/>
    <property type="match status" value="1"/>
</dbReference>
<dbReference type="Gene3D" id="3.40.50.2300">
    <property type="match status" value="1"/>
</dbReference>
<proteinExistence type="predicted"/>
<evidence type="ECO:0000256" key="3">
    <source>
        <dbReference type="PROSITE-ProRule" id="PRU00169"/>
    </source>
</evidence>
<evidence type="ECO:0000256" key="1">
    <source>
        <dbReference type="ARBA" id="ARBA00022553"/>
    </source>
</evidence>
<feature type="domain" description="Response regulatory" evidence="4">
    <location>
        <begin position="6"/>
        <end position="128"/>
    </location>
</feature>
<keyword evidence="6" id="KW-1185">Reference proteome</keyword>
<dbReference type="InterPro" id="IPR050595">
    <property type="entry name" value="Bact_response_regulator"/>
</dbReference>
<dbReference type="SUPFAM" id="SSF52172">
    <property type="entry name" value="CheY-like"/>
    <property type="match status" value="1"/>
</dbReference>